<keyword evidence="5 7" id="KW-1133">Transmembrane helix</keyword>
<feature type="transmembrane region" description="Helical" evidence="7">
    <location>
        <begin position="80"/>
        <end position="101"/>
    </location>
</feature>
<dbReference type="Pfam" id="PF00528">
    <property type="entry name" value="BPD_transp_1"/>
    <property type="match status" value="1"/>
</dbReference>
<dbReference type="CDD" id="cd06261">
    <property type="entry name" value="TM_PBP2"/>
    <property type="match status" value="1"/>
</dbReference>
<feature type="domain" description="ABC transmembrane type-1" evidence="8">
    <location>
        <begin position="76"/>
        <end position="269"/>
    </location>
</feature>
<feature type="transmembrane region" description="Helical" evidence="7">
    <location>
        <begin position="245"/>
        <end position="269"/>
    </location>
</feature>
<comment type="subcellular location">
    <subcellularLocation>
        <location evidence="1 7">Cell membrane</location>
        <topology evidence="1 7">Multi-pass membrane protein</topology>
    </subcellularLocation>
</comment>
<evidence type="ECO:0000256" key="2">
    <source>
        <dbReference type="ARBA" id="ARBA00022448"/>
    </source>
</evidence>
<gene>
    <name evidence="9" type="ORF">Q5716_11375</name>
</gene>
<comment type="caution">
    <text evidence="9">The sequence shown here is derived from an EMBL/GenBank/DDBJ whole genome shotgun (WGS) entry which is preliminary data.</text>
</comment>
<feature type="transmembrane region" description="Helical" evidence="7">
    <location>
        <begin position="113"/>
        <end position="132"/>
    </location>
</feature>
<proteinExistence type="inferred from homology"/>
<evidence type="ECO:0000256" key="1">
    <source>
        <dbReference type="ARBA" id="ARBA00004651"/>
    </source>
</evidence>
<sequence length="284" mass="30689">MSARVARPRLNLAATAVLVVGALYTIVPVAWILIASTKSNAELFGTEPFVPAFTGGFQDNLVGLFSYRDGIFGQWALNSLLYAGGGGILSTLIAAGTGYALGKYRFRGSTTIFRIIVAAVLLPAIVLAIPQYLMLAQLGFTNNYLAVILPLLVSPFAIYLCKIYAEASVPDELMEAARLDGSSEWRIFRSVGVRLMAPAVVTVFLLQFIGIWNNFLLPSIMLSNDKLYPLTLGLLGMLRVSGGQAALYSFVIMGSLLSIIPVVILFLSLQRFWRIDLLSGGVKA</sequence>
<keyword evidence="2 7" id="KW-0813">Transport</keyword>
<evidence type="ECO:0000256" key="6">
    <source>
        <dbReference type="ARBA" id="ARBA00023136"/>
    </source>
</evidence>
<feature type="transmembrane region" description="Helical" evidence="7">
    <location>
        <begin position="195"/>
        <end position="215"/>
    </location>
</feature>
<dbReference type="SUPFAM" id="SSF161098">
    <property type="entry name" value="MetI-like"/>
    <property type="match status" value="1"/>
</dbReference>
<feature type="transmembrane region" description="Helical" evidence="7">
    <location>
        <begin position="12"/>
        <end position="34"/>
    </location>
</feature>
<organism evidence="9 10">
    <name type="scientific">Antiquaquibacter soli</name>
    <dbReference type="NCBI Taxonomy" id="3064523"/>
    <lineage>
        <taxon>Bacteria</taxon>
        <taxon>Bacillati</taxon>
        <taxon>Actinomycetota</taxon>
        <taxon>Actinomycetes</taxon>
        <taxon>Micrococcales</taxon>
        <taxon>Microbacteriaceae</taxon>
        <taxon>Antiquaquibacter</taxon>
    </lineage>
</organism>
<dbReference type="PANTHER" id="PTHR43744:SF12">
    <property type="entry name" value="ABC TRANSPORTER PERMEASE PROTEIN MG189-RELATED"/>
    <property type="match status" value="1"/>
</dbReference>
<dbReference type="PANTHER" id="PTHR43744">
    <property type="entry name" value="ABC TRANSPORTER PERMEASE PROTEIN MG189-RELATED-RELATED"/>
    <property type="match status" value="1"/>
</dbReference>
<dbReference type="InterPro" id="IPR035906">
    <property type="entry name" value="MetI-like_sf"/>
</dbReference>
<protein>
    <submittedName>
        <fullName evidence="9">Carbohydrate ABC transporter permease</fullName>
    </submittedName>
</protein>
<evidence type="ECO:0000259" key="8">
    <source>
        <dbReference type="PROSITE" id="PS50928"/>
    </source>
</evidence>
<dbReference type="InterPro" id="IPR000515">
    <property type="entry name" value="MetI-like"/>
</dbReference>
<dbReference type="RefSeq" id="WP_305003258.1">
    <property type="nucleotide sequence ID" value="NZ_JAUQUB010000002.1"/>
</dbReference>
<evidence type="ECO:0000313" key="9">
    <source>
        <dbReference type="EMBL" id="MDO7882826.1"/>
    </source>
</evidence>
<comment type="similarity">
    <text evidence="7">Belongs to the binding-protein-dependent transport system permease family.</text>
</comment>
<keyword evidence="10" id="KW-1185">Reference proteome</keyword>
<feature type="transmembrane region" description="Helical" evidence="7">
    <location>
        <begin position="144"/>
        <end position="165"/>
    </location>
</feature>
<evidence type="ECO:0000256" key="3">
    <source>
        <dbReference type="ARBA" id="ARBA00022475"/>
    </source>
</evidence>
<evidence type="ECO:0000313" key="10">
    <source>
        <dbReference type="Proteomes" id="UP001241072"/>
    </source>
</evidence>
<dbReference type="EMBL" id="JAUQUB010000002">
    <property type="protein sequence ID" value="MDO7882826.1"/>
    <property type="molecule type" value="Genomic_DNA"/>
</dbReference>
<evidence type="ECO:0000256" key="7">
    <source>
        <dbReference type="RuleBase" id="RU363032"/>
    </source>
</evidence>
<accession>A0ABT9BP62</accession>
<evidence type="ECO:0000256" key="4">
    <source>
        <dbReference type="ARBA" id="ARBA00022692"/>
    </source>
</evidence>
<dbReference type="PROSITE" id="PS50928">
    <property type="entry name" value="ABC_TM1"/>
    <property type="match status" value="1"/>
</dbReference>
<dbReference type="Gene3D" id="1.10.3720.10">
    <property type="entry name" value="MetI-like"/>
    <property type="match status" value="1"/>
</dbReference>
<evidence type="ECO:0000256" key="5">
    <source>
        <dbReference type="ARBA" id="ARBA00022989"/>
    </source>
</evidence>
<name>A0ABT9BP62_9MICO</name>
<keyword evidence="3" id="KW-1003">Cell membrane</keyword>
<reference evidence="9 10" key="1">
    <citation type="submission" date="2023-07" db="EMBL/GenBank/DDBJ databases">
        <title>Protaetiibacter sp. nov WY-16 isolated from soil.</title>
        <authorList>
            <person name="Liu B."/>
            <person name="Wan Y."/>
        </authorList>
    </citation>
    <scope>NUCLEOTIDE SEQUENCE [LARGE SCALE GENOMIC DNA]</scope>
    <source>
        <strain evidence="9 10">WY-16</strain>
    </source>
</reference>
<dbReference type="Proteomes" id="UP001241072">
    <property type="component" value="Unassembled WGS sequence"/>
</dbReference>
<keyword evidence="4 7" id="KW-0812">Transmembrane</keyword>
<keyword evidence="6 7" id="KW-0472">Membrane</keyword>